<dbReference type="PROSITE" id="PS51762">
    <property type="entry name" value="GH16_2"/>
    <property type="match status" value="1"/>
</dbReference>
<evidence type="ECO:0000313" key="5">
    <source>
        <dbReference type="Proteomes" id="UP000290204"/>
    </source>
</evidence>
<reference evidence="4 5" key="1">
    <citation type="submission" date="2019-01" db="EMBL/GenBank/DDBJ databases">
        <title>Lacibacter sp. strain TTM-7.</title>
        <authorList>
            <person name="Chen W.-M."/>
        </authorList>
    </citation>
    <scope>NUCLEOTIDE SEQUENCE [LARGE SCALE GENOMIC DNA]</scope>
    <source>
        <strain evidence="4 5">TTM-7</strain>
    </source>
</reference>
<dbReference type="SUPFAM" id="SSF49899">
    <property type="entry name" value="Concanavalin A-like lectins/glucanases"/>
    <property type="match status" value="1"/>
</dbReference>
<evidence type="ECO:0000256" key="1">
    <source>
        <dbReference type="ARBA" id="ARBA00006865"/>
    </source>
</evidence>
<gene>
    <name evidence="4" type="ORF">ESA94_03060</name>
</gene>
<dbReference type="GO" id="GO:0004553">
    <property type="term" value="F:hydrolase activity, hydrolyzing O-glycosyl compounds"/>
    <property type="evidence" value="ECO:0007669"/>
    <property type="project" value="InterPro"/>
</dbReference>
<dbReference type="OrthoDB" id="657277at2"/>
<dbReference type="PANTHER" id="PTHR10963:SF55">
    <property type="entry name" value="GLYCOSIDE HYDROLASE FAMILY 16 PROTEIN"/>
    <property type="match status" value="1"/>
</dbReference>
<dbReference type="EMBL" id="SDHW01000001">
    <property type="protein sequence ID" value="RXK62011.1"/>
    <property type="molecule type" value="Genomic_DNA"/>
</dbReference>
<evidence type="ECO:0000313" key="4">
    <source>
        <dbReference type="EMBL" id="RXK62011.1"/>
    </source>
</evidence>
<proteinExistence type="inferred from homology"/>
<comment type="caution">
    <text evidence="4">The sequence shown here is derived from an EMBL/GenBank/DDBJ whole genome shotgun (WGS) entry which is preliminary data.</text>
</comment>
<dbReference type="Pfam" id="PF00722">
    <property type="entry name" value="Glyco_hydro_16"/>
    <property type="match status" value="1"/>
</dbReference>
<keyword evidence="2" id="KW-0732">Signal</keyword>
<dbReference type="PANTHER" id="PTHR10963">
    <property type="entry name" value="GLYCOSYL HYDROLASE-RELATED"/>
    <property type="match status" value="1"/>
</dbReference>
<keyword evidence="4" id="KW-0378">Hydrolase</keyword>
<feature type="chain" id="PRO_5020609070" evidence="2">
    <location>
        <begin position="19"/>
        <end position="269"/>
    </location>
</feature>
<feature type="signal peptide" evidence="2">
    <location>
        <begin position="1"/>
        <end position="18"/>
    </location>
</feature>
<keyword evidence="5" id="KW-1185">Reference proteome</keyword>
<dbReference type="InterPro" id="IPR000757">
    <property type="entry name" value="Beta-glucanase-like"/>
</dbReference>
<dbReference type="CDD" id="cd08023">
    <property type="entry name" value="GH16_laminarinase_like"/>
    <property type="match status" value="1"/>
</dbReference>
<dbReference type="InterPro" id="IPR013320">
    <property type="entry name" value="ConA-like_dom_sf"/>
</dbReference>
<dbReference type="AlphaFoldDB" id="A0A4Q1CMU2"/>
<comment type="similarity">
    <text evidence="1">Belongs to the glycosyl hydrolase 16 family.</text>
</comment>
<dbReference type="Gene3D" id="2.60.120.200">
    <property type="match status" value="1"/>
</dbReference>
<name>A0A4Q1CMU2_9BACT</name>
<dbReference type="GO" id="GO:0005975">
    <property type="term" value="P:carbohydrate metabolic process"/>
    <property type="evidence" value="ECO:0007669"/>
    <property type="project" value="InterPro"/>
</dbReference>
<dbReference type="RefSeq" id="WP_129129383.1">
    <property type="nucleotide sequence ID" value="NZ_SDHW01000001.1"/>
</dbReference>
<evidence type="ECO:0000256" key="2">
    <source>
        <dbReference type="SAM" id="SignalP"/>
    </source>
</evidence>
<protein>
    <submittedName>
        <fullName evidence="4">Glycoside hydrolase family 16 protein</fullName>
    </submittedName>
</protein>
<feature type="domain" description="GH16" evidence="3">
    <location>
        <begin position="24"/>
        <end position="269"/>
    </location>
</feature>
<organism evidence="4 5">
    <name type="scientific">Lacibacter luteus</name>
    <dbReference type="NCBI Taxonomy" id="2508719"/>
    <lineage>
        <taxon>Bacteria</taxon>
        <taxon>Pseudomonadati</taxon>
        <taxon>Bacteroidota</taxon>
        <taxon>Chitinophagia</taxon>
        <taxon>Chitinophagales</taxon>
        <taxon>Chitinophagaceae</taxon>
        <taxon>Lacibacter</taxon>
    </lineage>
</organism>
<evidence type="ECO:0000259" key="3">
    <source>
        <dbReference type="PROSITE" id="PS51762"/>
    </source>
</evidence>
<dbReference type="InterPro" id="IPR050546">
    <property type="entry name" value="Glycosyl_Hydrlase_16"/>
</dbReference>
<dbReference type="Proteomes" id="UP000290204">
    <property type="component" value="Unassembled WGS sequence"/>
</dbReference>
<accession>A0A4Q1CMU2</accession>
<sequence>MMQYLFTSVLFAVAFASAGCAKKKDTTATTNQTPVYKLVWEDNFDAAQLNTGEWFHRLPGVRHDGFNDETTVSVSDGNLFIKVYSDTINAVVKHHTGMIATKKEWRYGKFEVRASFVNKYGSWSAFWLQSATMGNPIGNPQTAGMEIDVVETLSNDGRVHHNLHWDGYGADHKTTGIKTSDLGANSGNYHLYTLEWTPTYYKFYVDGILTWTYSTVISQRSEFIILSSEVKNYAVGSWAGPIPAGGYGSKATTSTIMKVDYVRCYSLQQ</sequence>